<dbReference type="NCBIfam" id="TIGR04485">
    <property type="entry name" value="thiosulf_SoxX"/>
    <property type="match status" value="1"/>
</dbReference>
<organism evidence="6 7">
    <name type="scientific">Bradyrhizobium stylosanthis</name>
    <dbReference type="NCBI Taxonomy" id="1803665"/>
    <lineage>
        <taxon>Bacteria</taxon>
        <taxon>Pseudomonadati</taxon>
        <taxon>Pseudomonadota</taxon>
        <taxon>Alphaproteobacteria</taxon>
        <taxon>Hyphomicrobiales</taxon>
        <taxon>Nitrobacteraceae</taxon>
        <taxon>Bradyrhizobium</taxon>
    </lineage>
</organism>
<dbReference type="Gene3D" id="1.10.760.10">
    <property type="entry name" value="Cytochrome c-like domain"/>
    <property type="match status" value="1"/>
</dbReference>
<dbReference type="EMBL" id="VITK01000001">
    <property type="protein sequence ID" value="TWB06820.1"/>
    <property type="molecule type" value="Genomic_DNA"/>
</dbReference>
<evidence type="ECO:0000256" key="1">
    <source>
        <dbReference type="ARBA" id="ARBA00022617"/>
    </source>
</evidence>
<dbReference type="InterPro" id="IPR009056">
    <property type="entry name" value="Cyt_c-like_dom"/>
</dbReference>
<dbReference type="Proteomes" id="UP000319949">
    <property type="component" value="Unassembled WGS sequence"/>
</dbReference>
<gene>
    <name evidence="6" type="ORF">FBZ96_101635</name>
</gene>
<dbReference type="GO" id="GO:0020037">
    <property type="term" value="F:heme binding"/>
    <property type="evidence" value="ECO:0007669"/>
    <property type="project" value="InterPro"/>
</dbReference>
<evidence type="ECO:0000256" key="4">
    <source>
        <dbReference type="PROSITE-ProRule" id="PRU00433"/>
    </source>
</evidence>
<accession>A0A560EBU1</accession>
<dbReference type="SUPFAM" id="SSF46626">
    <property type="entry name" value="Cytochrome c"/>
    <property type="match status" value="1"/>
</dbReference>
<dbReference type="Pfam" id="PF00034">
    <property type="entry name" value="Cytochrom_C"/>
    <property type="match status" value="1"/>
</dbReference>
<protein>
    <submittedName>
        <fullName evidence="6">Sulfur-oxidizing protein SoxX</fullName>
    </submittedName>
</protein>
<evidence type="ECO:0000256" key="2">
    <source>
        <dbReference type="ARBA" id="ARBA00022723"/>
    </source>
</evidence>
<dbReference type="InterPro" id="IPR036909">
    <property type="entry name" value="Cyt_c-like_dom_sf"/>
</dbReference>
<keyword evidence="1 4" id="KW-0349">Heme</keyword>
<keyword evidence="3 4" id="KW-0408">Iron</keyword>
<dbReference type="STRING" id="1803665.GCA_001641335_03408"/>
<keyword evidence="2 4" id="KW-0479">Metal-binding</keyword>
<evidence type="ECO:0000313" key="7">
    <source>
        <dbReference type="Proteomes" id="UP000319949"/>
    </source>
</evidence>
<sequence>MRKILTPFCRVHSLDCQVRPFVLWNAYISAIETIAATPRNDALTALSRMPLLFLLLAITAGLAGPARAQSAVADGQKLAFDRGKGNCLTCHVIKGGDLPGTIGPELKDIKSKYPDRNELVAIIFDETKRNPQTMMPPFGRNRILTEQEISAIVDFLQTL</sequence>
<name>A0A560EBU1_9BRAD</name>
<evidence type="ECO:0000256" key="3">
    <source>
        <dbReference type="ARBA" id="ARBA00023004"/>
    </source>
</evidence>
<evidence type="ECO:0000313" key="6">
    <source>
        <dbReference type="EMBL" id="TWB06820.1"/>
    </source>
</evidence>
<dbReference type="PROSITE" id="PS51007">
    <property type="entry name" value="CYTC"/>
    <property type="match status" value="1"/>
</dbReference>
<comment type="caution">
    <text evidence="6">The sequence shown here is derived from an EMBL/GenBank/DDBJ whole genome shotgun (WGS) entry which is preliminary data.</text>
</comment>
<dbReference type="AlphaFoldDB" id="A0A560EBU1"/>
<dbReference type="GO" id="GO:0009055">
    <property type="term" value="F:electron transfer activity"/>
    <property type="evidence" value="ECO:0007669"/>
    <property type="project" value="InterPro"/>
</dbReference>
<evidence type="ECO:0000259" key="5">
    <source>
        <dbReference type="PROSITE" id="PS51007"/>
    </source>
</evidence>
<dbReference type="GO" id="GO:0046872">
    <property type="term" value="F:metal ion binding"/>
    <property type="evidence" value="ECO:0007669"/>
    <property type="project" value="UniProtKB-KW"/>
</dbReference>
<proteinExistence type="predicted"/>
<reference evidence="6 7" key="1">
    <citation type="submission" date="2019-06" db="EMBL/GenBank/DDBJ databases">
        <title>Genomic Encyclopedia of Type Strains, Phase IV (KMG-V): Genome sequencing to study the core and pangenomes of soil and plant-associated prokaryotes.</title>
        <authorList>
            <person name="Whitman W."/>
        </authorList>
    </citation>
    <scope>NUCLEOTIDE SEQUENCE [LARGE SCALE GENOMIC DNA]</scope>
    <source>
        <strain evidence="6 7">BR 510</strain>
    </source>
</reference>
<dbReference type="InterPro" id="IPR030999">
    <property type="entry name" value="Thiosulf_SoxX"/>
</dbReference>
<feature type="domain" description="Cytochrome c" evidence="5">
    <location>
        <begin position="70"/>
        <end position="159"/>
    </location>
</feature>
<keyword evidence="7" id="KW-1185">Reference proteome</keyword>